<reference evidence="4 5" key="1">
    <citation type="journal article" date="2018" name="ACS Chem. Biol.">
        <title>Ketoreductase domain dysfunction expands chemodiversity: malyngamide biosynthesis in the cyanobacterium Okeania hirsuta.</title>
        <authorList>
            <person name="Moss N.A."/>
            <person name="Leao T."/>
            <person name="Rankin M."/>
            <person name="McCullough T.M."/>
            <person name="Qu P."/>
            <person name="Korobeynikov A."/>
            <person name="Smith J.L."/>
            <person name="Gerwick L."/>
            <person name="Gerwick W.H."/>
        </authorList>
    </citation>
    <scope>NUCLEOTIDE SEQUENCE [LARGE SCALE GENOMIC DNA]</scope>
    <source>
        <strain evidence="4 5">PAB10Feb10-1</strain>
    </source>
</reference>
<gene>
    <name evidence="4" type="ORF">D5R40_23060</name>
</gene>
<dbReference type="PANTHER" id="PTHR30476">
    <property type="entry name" value="UPF0234 PROTEIN YAJQ"/>
    <property type="match status" value="1"/>
</dbReference>
<dbReference type="GO" id="GO:0000166">
    <property type="term" value="F:nucleotide binding"/>
    <property type="evidence" value="ECO:0007669"/>
    <property type="project" value="UniProtKB-UniRule"/>
</dbReference>
<evidence type="ECO:0000256" key="3">
    <source>
        <dbReference type="HAMAP-Rule" id="MF_00632"/>
    </source>
</evidence>
<name>A0A3N6P7C4_9CYAN</name>
<dbReference type="InterPro" id="IPR035570">
    <property type="entry name" value="UPF0234_N"/>
</dbReference>
<dbReference type="EMBL" id="RCBY01000165">
    <property type="protein sequence ID" value="RQH31653.1"/>
    <property type="molecule type" value="Genomic_DNA"/>
</dbReference>
<dbReference type="AlphaFoldDB" id="A0A3N6P7C4"/>
<evidence type="ECO:0000313" key="5">
    <source>
        <dbReference type="Proteomes" id="UP000269154"/>
    </source>
</evidence>
<dbReference type="CDD" id="cd11740">
    <property type="entry name" value="YajQ_like"/>
    <property type="match status" value="1"/>
</dbReference>
<evidence type="ECO:0000313" key="4">
    <source>
        <dbReference type="EMBL" id="RQH31653.1"/>
    </source>
</evidence>
<dbReference type="PANTHER" id="PTHR30476:SF0">
    <property type="entry name" value="UPF0234 PROTEIN YAJQ"/>
    <property type="match status" value="1"/>
</dbReference>
<dbReference type="Pfam" id="PF04461">
    <property type="entry name" value="YajQ"/>
    <property type="match status" value="1"/>
</dbReference>
<dbReference type="InterPro" id="IPR007551">
    <property type="entry name" value="YajQ/Smlt4090-like"/>
</dbReference>
<dbReference type="InterPro" id="IPR036183">
    <property type="entry name" value="YajQ-like_sf"/>
</dbReference>
<sequence>MASTSSFDIVSDFDRQELVNSIDQAEREIKARYDLKDSNTTLELGEDTITINTSSQFALDAVHTVLQTKAAKRNLSLKIFDFGKVESASGGRVRQEVKLQKGLTQEISKKITKLIKDEFKKVQASIQGDSVRISAKSKDDLQAVMQRLKEEDLPVPLQFTNYR</sequence>
<evidence type="ECO:0000256" key="1">
    <source>
        <dbReference type="ARBA" id="ARBA00022741"/>
    </source>
</evidence>
<protein>
    <recommendedName>
        <fullName evidence="3">Nucleotide-binding protein D5R40_23060</fullName>
    </recommendedName>
</protein>
<comment type="similarity">
    <text evidence="2 3">Belongs to the YajQ family.</text>
</comment>
<dbReference type="Proteomes" id="UP000269154">
    <property type="component" value="Unassembled WGS sequence"/>
</dbReference>
<dbReference type="InterPro" id="IPR035571">
    <property type="entry name" value="UPF0234-like_C"/>
</dbReference>
<keyword evidence="1 3" id="KW-0547">Nucleotide-binding</keyword>
<dbReference type="GO" id="GO:0005829">
    <property type="term" value="C:cytosol"/>
    <property type="evidence" value="ECO:0007669"/>
    <property type="project" value="TreeGrafter"/>
</dbReference>
<evidence type="ECO:0000256" key="2">
    <source>
        <dbReference type="ARBA" id="ARBA00093450"/>
    </source>
</evidence>
<dbReference type="Gene3D" id="3.30.70.990">
    <property type="entry name" value="YajQ-like, domain 2"/>
    <property type="match status" value="1"/>
</dbReference>
<dbReference type="HAMAP" id="MF_00632">
    <property type="entry name" value="UPF0234"/>
    <property type="match status" value="1"/>
</dbReference>
<organism evidence="4 5">
    <name type="scientific">Okeania hirsuta</name>
    <dbReference type="NCBI Taxonomy" id="1458930"/>
    <lineage>
        <taxon>Bacteria</taxon>
        <taxon>Bacillati</taxon>
        <taxon>Cyanobacteriota</taxon>
        <taxon>Cyanophyceae</taxon>
        <taxon>Oscillatoriophycideae</taxon>
        <taxon>Oscillatoriales</taxon>
        <taxon>Microcoleaceae</taxon>
        <taxon>Okeania</taxon>
    </lineage>
</organism>
<comment type="caution">
    <text evidence="4">The sequence shown here is derived from an EMBL/GenBank/DDBJ whole genome shotgun (WGS) entry which is preliminary data.</text>
</comment>
<keyword evidence="5" id="KW-1185">Reference proteome</keyword>
<dbReference type="Gene3D" id="3.30.70.860">
    <property type="match status" value="1"/>
</dbReference>
<dbReference type="RefSeq" id="WP_124145619.1">
    <property type="nucleotide sequence ID" value="NZ_CAWOKI010000105.1"/>
</dbReference>
<dbReference type="OrthoDB" id="9801447at2"/>
<accession>A0A3N6P7C4</accession>
<proteinExistence type="inferred from homology"/>
<dbReference type="NCBIfam" id="NF003819">
    <property type="entry name" value="PRK05412.1"/>
    <property type="match status" value="1"/>
</dbReference>
<dbReference type="SUPFAM" id="SSF89963">
    <property type="entry name" value="YajQ-like"/>
    <property type="match status" value="2"/>
</dbReference>
<comment type="function">
    <text evidence="3">Nucleotide-binding protein.</text>
</comment>